<dbReference type="FunFam" id="3.30.559.30:FF:000002">
    <property type="entry name" value="Nonribosomal peptide synthase Pes1"/>
    <property type="match status" value="1"/>
</dbReference>
<dbReference type="PANTHER" id="PTHR45398:SF1">
    <property type="entry name" value="ENZYME, PUTATIVE (JCVI)-RELATED"/>
    <property type="match status" value="1"/>
</dbReference>
<feature type="region of interest" description="Disordered" evidence="5">
    <location>
        <begin position="2659"/>
        <end position="2767"/>
    </location>
</feature>
<dbReference type="SUPFAM" id="SSF52777">
    <property type="entry name" value="CoA-dependent acyltransferases"/>
    <property type="match status" value="6"/>
</dbReference>
<dbReference type="InterPro" id="IPR023213">
    <property type="entry name" value="CAT-like_dom_sf"/>
</dbReference>
<dbReference type="InterPro" id="IPR001242">
    <property type="entry name" value="Condensation_dom"/>
</dbReference>
<dbReference type="InterPro" id="IPR036736">
    <property type="entry name" value="ACP-like_sf"/>
</dbReference>
<dbReference type="Gene3D" id="3.30.559.30">
    <property type="entry name" value="Nonribosomal peptide synthetase, condensation domain"/>
    <property type="match status" value="3"/>
</dbReference>
<accession>A0AA39Y9R3</accession>
<feature type="domain" description="Carrier" evidence="6">
    <location>
        <begin position="1838"/>
        <end position="1914"/>
    </location>
</feature>
<keyword evidence="1" id="KW-0596">Phosphopantetheine</keyword>
<dbReference type="InterPro" id="IPR042099">
    <property type="entry name" value="ANL_N_sf"/>
</dbReference>
<dbReference type="FunFam" id="3.30.300.30:FF:000015">
    <property type="entry name" value="Nonribosomal peptide synthase SidD"/>
    <property type="match status" value="1"/>
</dbReference>
<feature type="compositionally biased region" description="Low complexity" evidence="5">
    <location>
        <begin position="2660"/>
        <end position="2677"/>
    </location>
</feature>
<evidence type="ECO:0000256" key="3">
    <source>
        <dbReference type="ARBA" id="ARBA00022598"/>
    </source>
</evidence>
<dbReference type="Gene3D" id="1.10.1200.10">
    <property type="entry name" value="ACP-like"/>
    <property type="match status" value="3"/>
</dbReference>
<dbReference type="InterPro" id="IPR009081">
    <property type="entry name" value="PP-bd_ACP"/>
</dbReference>
<dbReference type="GO" id="GO:0031177">
    <property type="term" value="F:phosphopantetheine binding"/>
    <property type="evidence" value="ECO:0007669"/>
    <property type="project" value="InterPro"/>
</dbReference>
<dbReference type="PROSITE" id="PS50075">
    <property type="entry name" value="CARRIER"/>
    <property type="match status" value="2"/>
</dbReference>
<evidence type="ECO:0000256" key="4">
    <source>
        <dbReference type="ARBA" id="ARBA00029454"/>
    </source>
</evidence>
<dbReference type="Gene3D" id="3.30.300.30">
    <property type="match status" value="2"/>
</dbReference>
<dbReference type="InterPro" id="IPR045851">
    <property type="entry name" value="AMP-bd_C_sf"/>
</dbReference>
<sequence length="2767" mass="302646">MASAPKHAGLPLDSGTSWPLRDGPATTQLLAVFTTVLGLERGRAQPHDSFRELGGDEESAAKVREACLRAGMDVKEDDILRCATLAELQQRVTPCARQSRPIDTVEPVEQVMIAPLGIHSAGQLAPGDLKAPSRSRASSQGSAVSNGQRTDIEQALGAQSSVARIATVRPKAGLLEGRLVALFTLAGTMSAESKPAAASINLIPQSHVLFAGSQLLALKNAAQGVLPPDSIPDVWLVLDGMPLTESGDVDSRRLRTWVQNINNDVLQQALSLESQEPLQPATTGMEKSLQRLVSKVLDLPQAQIGVNLSFSQLGGDEMTAMELVARCKHESIYLSNTEVLETPTLSELAALAASRGGLAHKWDEETLDCFDLSPMQHLYFQTAMGGDLKRRASTDGCYRFNQSLLLRFKKQFTVEDIEAAMEAVVGHHPMLRSRFSRGLQGWVQRVLPEVSGSYSLTHTAISSERELITIIENTQTSINIETGPVFAVDYLTTHDGQHMMYLAAHHLAVDLTSWRIIIHDLDELLENGSLLSQRSMPFHKWVDIQRASVQGVEPRDLVPFPVQPGDYAYWGLHNVPNNYGDAVEVSFTLSQELTSLLQSSCNQVFKTDSVDIYLAALMLSFAQTFHDRPVPVVWNQEHGRDPYSRDVDISETVAWFTSLCPISQKVETTDDFIGVLRRLKDTRRFIPTRGAQYFASRFYSHGRNEVYTQDWPFEIIFSYAGSLQHLERDNGVMEQLAIPGRTLASKTSDIGSNVGRIALFEVSAMVDQGSAKVKFLYSRFSKDQGRISQWIQNYEHLLLEAIGRLRYHPQELTLSDVPHLDVSYDGLAKFNKQRLAALNLATVRDLETIYPVTAVQQSILISQAQRPDACYLHAIYEFASPNGDPIDTARICTAWQQVVLRHPALRTVFSESVSQTGLWDKVVLRRASPEMLFIDTAPAEDPVYELGNLPNLRASDGKPLHRLTVCKAPTRTFVKLDISTALCDSASIYILINDLRRAYATERAIVDIAPFPYPQYLQFLKVARQEQSREFWRERLSRISPCFFPRLTVSPDEQRFGNGCLELEVTQNDLNAFARSQRTDVASVLRLAWGLVLRCFTGSNSVCFGYQTTGRDDSIAGVRQAVGCFANTIACNFELSPFSPLSLTLQMVDQQMAACLPHQYFTMAELRHAMGFKGEDRLFNSCLTFTEEPGALNSKFTTRTNFELRTVSLQQTFDVDVVINTRFASGSGKLTVDIGQRVMPPEHALNVANTFGKAVRSILATPNTTVGLVDLFTDRDYAQILAWDAKSRQTTGIQAMCVVHELITKQTARQPDAQAVCSWDGTFTYEELEREATKLAHHLVDQGVGSHAVVPVVMDKTRLAPVAMLAVLKSGAAFVPVDASELGMIQPIFERLNSKVAIASEPAAQVLGNLFDKVVVLTSETLGRLPNDTGSLMSMATPEDPACIMFVPTSSNEARGVSFSHAALSTALLGQGPAARISSASRVMQLSSFNVDICITEIFTTLVYGGCVCVPSPTERLRDYAAAIARMQVNWTYMTPLLSRKVDAALVPSLKAVCFRTRSLDEDTFNSWHGKVNVILAYGPQDVCPLGISFLEALGPHQLKSLGRPFAGSLLIVNPEDHKKLMPIGAVGELVVEGPTLGTYYPNRESMMSPITPIGTAPGANPVKSRYLRTGHRVRYTEGGLMEFISSSQHVGSKMESKSVSITDVEQYIRRCLGQGLDVVVETMAFRGTTTERVLAAFIELGDKLYDGEENLASLSPATREQVSMAKQIVEAGLKHVLPAAMIPTIYIPVKHLPATTSLKANRRRLGKMVNGMSKEQLLALSTFPKSRETKLQHLKPLPLTQSEDQMRTIWARVLGIEESAIGALDTFFGVGGDEITATQLVAACRHEGLFVPIADILQGTTLTELCRSVVMTEYGQAAVTSPIPSIATPGSSPTTTSSVKEAFIEKVIAPKIGVEAAAIKDAAEATAIQIRNIETGMLRGRANINYLIFNFTGPVDPKRLEDACTTVVTIHSILRTAFVPYNRRVYQAVLKSPTVEFKKQFCATWRLANMTEKAIRKDQSAPIAFCSPMTKFMFLDAGKQSTLVIRLSKAQYDDLSVALLVKDLKRLYDSTQNPPRRPSYCEFVRSAHIANSQGAEEYWRSLLEGSTITQVVGHTQPYQVSTNAKTTRHIMPLGSLSSLGISFETVLKGAWAMVLASLSASSDIVFGELIDGRNVRLGGGHSVVGAMGPTINIIPVRVQFPDEPLTPLNLLQYIHGQRIASIPFENLGTLQMVEKCTPWPYWSRFSTVVQHQYEDTAISPNEPKSFHLGLASCKFTVMESRAQDLPDLFVRSIVRGAGRIELSITFCADRVPEAFAEHALRMLCATVSLLTSVSIMQPIIPSGHQYRGMSKTMPLPANASIVTPPITSGDAEAISSLRQDQIQGIQTVIAQTWTAVLNPRALGVPEDQVHNAAFFDLWGSLIPAAQLTAQLNREIPRLGQVDIDTKLLRVTMEEVVSHPTMLKQFELIAVKIRTISTAPQHKGKEKEKDTDKASDNARTLTLRKKPTLNVSASTAAIGSRIRRLASTVTRSSNPTTPTVPSSNPGSPIAQGIASAMQQLISPISSPRVTTNVPIINSIAPTPVSREAPQLPSLPAFGAIAEEEPEPELGAVTLMPRDASASSVDSMTDGSSASSSHSAEDEDQATVRSTPEIRGEEEDLVSPLSAVSPKGSRFFDAARPQSLSPSPMASPRVAPQSPPIGSVNGASSGDRKEVLNKTGLSPVIGSS</sequence>
<evidence type="ECO:0000256" key="5">
    <source>
        <dbReference type="SAM" id="MobiDB-lite"/>
    </source>
</evidence>
<keyword evidence="2" id="KW-0597">Phosphoprotein</keyword>
<reference evidence="7" key="1">
    <citation type="submission" date="2023-06" db="EMBL/GenBank/DDBJ databases">
        <title>Genome-scale phylogeny and comparative genomics of the fungal order Sordariales.</title>
        <authorList>
            <consortium name="Lawrence Berkeley National Laboratory"/>
            <person name="Hensen N."/>
            <person name="Bonometti L."/>
            <person name="Westerberg I."/>
            <person name="Brannstrom I.O."/>
            <person name="Guillou S."/>
            <person name="Cros-Aarteil S."/>
            <person name="Calhoun S."/>
            <person name="Haridas S."/>
            <person name="Kuo A."/>
            <person name="Mondo S."/>
            <person name="Pangilinan J."/>
            <person name="Riley R."/>
            <person name="Labutti K."/>
            <person name="Andreopoulos B."/>
            <person name="Lipzen A."/>
            <person name="Chen C."/>
            <person name="Yanf M."/>
            <person name="Daum C."/>
            <person name="Ng V."/>
            <person name="Clum A."/>
            <person name="Steindorff A."/>
            <person name="Ohm R."/>
            <person name="Martin F."/>
            <person name="Silar P."/>
            <person name="Natvig D."/>
            <person name="Lalanne C."/>
            <person name="Gautier V."/>
            <person name="Ament-Velasquez S.L."/>
            <person name="Kruys A."/>
            <person name="Hutchinson M.I."/>
            <person name="Powell A.J."/>
            <person name="Barry K."/>
            <person name="Miller A.N."/>
            <person name="Grigoriev I.V."/>
            <person name="Debuchy R."/>
            <person name="Gladieux P."/>
            <person name="Thoren M.H."/>
            <person name="Johannesson H."/>
        </authorList>
    </citation>
    <scope>NUCLEOTIDE SEQUENCE</scope>
    <source>
        <strain evidence="7">SMH2532-1</strain>
    </source>
</reference>
<evidence type="ECO:0000259" key="6">
    <source>
        <dbReference type="PROSITE" id="PS50075"/>
    </source>
</evidence>
<keyword evidence="3" id="KW-0436">Ligase</keyword>
<feature type="region of interest" description="Disordered" evidence="5">
    <location>
        <begin position="2519"/>
        <end position="2541"/>
    </location>
</feature>
<feature type="compositionally biased region" description="Polar residues" evidence="5">
    <location>
        <begin position="135"/>
        <end position="148"/>
    </location>
</feature>
<dbReference type="SMART" id="SM00823">
    <property type="entry name" value="PKS_PP"/>
    <property type="match status" value="2"/>
</dbReference>
<dbReference type="GO" id="GO:0016874">
    <property type="term" value="F:ligase activity"/>
    <property type="evidence" value="ECO:0007669"/>
    <property type="project" value="UniProtKB-KW"/>
</dbReference>
<name>A0AA39Y9R3_9PEZI</name>
<dbReference type="SUPFAM" id="SSF56801">
    <property type="entry name" value="Acetyl-CoA synthetase-like"/>
    <property type="match status" value="2"/>
</dbReference>
<feature type="domain" description="Carrier" evidence="6">
    <location>
        <begin position="280"/>
        <end position="356"/>
    </location>
</feature>
<evidence type="ECO:0000313" key="7">
    <source>
        <dbReference type="EMBL" id="KAK0648662.1"/>
    </source>
</evidence>
<protein>
    <submittedName>
        <fullName evidence="7">Non-ribosomal peptide synthetase</fullName>
    </submittedName>
</protein>
<dbReference type="Gene3D" id="3.40.50.12780">
    <property type="entry name" value="N-terminal domain of ligase-like"/>
    <property type="match status" value="1"/>
</dbReference>
<evidence type="ECO:0000256" key="1">
    <source>
        <dbReference type="ARBA" id="ARBA00022450"/>
    </source>
</evidence>
<dbReference type="SUPFAM" id="SSF47336">
    <property type="entry name" value="ACP-like"/>
    <property type="match status" value="3"/>
</dbReference>
<feature type="compositionally biased region" description="Basic and acidic residues" evidence="5">
    <location>
        <begin position="2523"/>
        <end position="2536"/>
    </location>
</feature>
<evidence type="ECO:0000256" key="2">
    <source>
        <dbReference type="ARBA" id="ARBA00022553"/>
    </source>
</evidence>
<dbReference type="InterPro" id="IPR020806">
    <property type="entry name" value="PKS_PP-bd"/>
</dbReference>
<dbReference type="Pfam" id="PF00501">
    <property type="entry name" value="AMP-binding"/>
    <property type="match status" value="1"/>
</dbReference>
<comment type="caution">
    <text evidence="7">The sequence shown here is derived from an EMBL/GenBank/DDBJ whole genome shotgun (WGS) entry which is preliminary data.</text>
</comment>
<proteinExistence type="inferred from homology"/>
<keyword evidence="8" id="KW-1185">Reference proteome</keyword>
<gene>
    <name evidence="7" type="ORF">B0T16DRAFT_324551</name>
</gene>
<dbReference type="Gene3D" id="3.30.559.10">
    <property type="entry name" value="Chloramphenicol acetyltransferase-like domain"/>
    <property type="match status" value="3"/>
</dbReference>
<evidence type="ECO:0000313" key="8">
    <source>
        <dbReference type="Proteomes" id="UP001174936"/>
    </source>
</evidence>
<organism evidence="7 8">
    <name type="scientific">Cercophora newfieldiana</name>
    <dbReference type="NCBI Taxonomy" id="92897"/>
    <lineage>
        <taxon>Eukaryota</taxon>
        <taxon>Fungi</taxon>
        <taxon>Dikarya</taxon>
        <taxon>Ascomycota</taxon>
        <taxon>Pezizomycotina</taxon>
        <taxon>Sordariomycetes</taxon>
        <taxon>Sordariomycetidae</taxon>
        <taxon>Sordariales</taxon>
        <taxon>Lasiosphaeriaceae</taxon>
        <taxon>Cercophora</taxon>
    </lineage>
</organism>
<dbReference type="Pfam" id="PF00668">
    <property type="entry name" value="Condensation"/>
    <property type="match status" value="3"/>
</dbReference>
<feature type="region of interest" description="Disordered" evidence="5">
    <location>
        <begin position="124"/>
        <end position="148"/>
    </location>
</feature>
<dbReference type="CDD" id="cd19542">
    <property type="entry name" value="CT_NRPS-like"/>
    <property type="match status" value="1"/>
</dbReference>
<dbReference type="Proteomes" id="UP001174936">
    <property type="component" value="Unassembled WGS sequence"/>
</dbReference>
<comment type="similarity">
    <text evidence="4">Belongs to the NRP synthetase family.</text>
</comment>
<dbReference type="FunFam" id="3.30.559.10:FF:000016">
    <property type="entry name" value="Nonribosomal peptide synthase Pes1"/>
    <property type="match status" value="1"/>
</dbReference>
<dbReference type="PANTHER" id="PTHR45398">
    <property type="match status" value="1"/>
</dbReference>
<dbReference type="InterPro" id="IPR000873">
    <property type="entry name" value="AMP-dep_synth/lig_dom"/>
</dbReference>
<dbReference type="EMBL" id="JAULSV010000003">
    <property type="protein sequence ID" value="KAK0648662.1"/>
    <property type="molecule type" value="Genomic_DNA"/>
</dbReference>
<dbReference type="Pfam" id="PF00550">
    <property type="entry name" value="PP-binding"/>
    <property type="match status" value="2"/>
</dbReference>